<keyword evidence="5 6" id="KW-0472">Membrane</keyword>
<dbReference type="InterPro" id="IPR002994">
    <property type="entry name" value="Surf1/Shy1"/>
</dbReference>
<dbReference type="Pfam" id="PF02104">
    <property type="entry name" value="SURF1"/>
    <property type="match status" value="1"/>
</dbReference>
<evidence type="ECO:0000256" key="6">
    <source>
        <dbReference type="RuleBase" id="RU363076"/>
    </source>
</evidence>
<reference evidence="7" key="1">
    <citation type="submission" date="2021-05" db="EMBL/GenBank/DDBJ databases">
        <authorList>
            <person name="Tanabe Y."/>
        </authorList>
    </citation>
    <scope>NUCLEOTIDE SEQUENCE</scope>
    <source>
        <strain evidence="7">BOTRYCO-1</strain>
    </source>
</reference>
<keyword evidence="4 6" id="KW-1133">Transmembrane helix</keyword>
<proteinExistence type="inferred from homology"/>
<protein>
    <recommendedName>
        <fullName evidence="6">SURF1-like protein</fullName>
    </recommendedName>
</protein>
<sequence length="256" mass="28010">MSKQNTTTQKPIADPLSGQTGFKPMPALTVISILCLVLLYQLGHWQWVKFVEKSAAPAVSAAAKPVSIQAAFSSAPFEYQVVEAKGTLDPRVIGVRALHDGVSGRRLFSPMQSNGRWIFIDLGFVAEADLAKVPVVAGPRSYRGVLRKGAKANSFTPENDPTKQMWFWPDLAAMAGSLNLPADIAPFYIAISQVDPLNKGQLQANPWADPKGANQIPPERHLGYALTWWGFGFALIGVYTGLHLRTGRLRFVRRSL</sequence>
<dbReference type="InterPro" id="IPR045214">
    <property type="entry name" value="Surf1/Surf4"/>
</dbReference>
<keyword evidence="6" id="KW-1003">Cell membrane</keyword>
<evidence type="ECO:0000256" key="3">
    <source>
        <dbReference type="ARBA" id="ARBA00022692"/>
    </source>
</evidence>
<reference evidence="7" key="2">
    <citation type="journal article" date="2023" name="ISME Commun">
        <title>Characterization of a bloom-associated alphaproteobacterial lineage, 'Candidatus Phycosocius': insights into freshwater algal-bacterial interactions.</title>
        <authorList>
            <person name="Tanabe Y."/>
            <person name="Yamaguchi H."/>
            <person name="Yoshida M."/>
            <person name="Kai A."/>
            <person name="Okazaki Y."/>
        </authorList>
    </citation>
    <scope>NUCLEOTIDE SEQUENCE</scope>
    <source>
        <strain evidence="7">BOTRYCO-1</strain>
    </source>
</reference>
<accession>A0ABQ4PWX6</accession>
<evidence type="ECO:0000256" key="2">
    <source>
        <dbReference type="ARBA" id="ARBA00007165"/>
    </source>
</evidence>
<comment type="subcellular location">
    <subcellularLocation>
        <location evidence="6">Cell membrane</location>
        <topology evidence="6">Multi-pass membrane protein</topology>
    </subcellularLocation>
    <subcellularLocation>
        <location evidence="1">Membrane</location>
    </subcellularLocation>
</comment>
<evidence type="ECO:0000313" key="7">
    <source>
        <dbReference type="EMBL" id="GIU67173.1"/>
    </source>
</evidence>
<evidence type="ECO:0000256" key="4">
    <source>
        <dbReference type="ARBA" id="ARBA00022989"/>
    </source>
</evidence>
<gene>
    <name evidence="7" type="ORF">PsB1_1327</name>
</gene>
<evidence type="ECO:0000256" key="5">
    <source>
        <dbReference type="ARBA" id="ARBA00023136"/>
    </source>
</evidence>
<organism evidence="7 8">
    <name type="scientific">Candidatus Phycosocius spiralis</name>
    <dbReference type="NCBI Taxonomy" id="2815099"/>
    <lineage>
        <taxon>Bacteria</taxon>
        <taxon>Pseudomonadati</taxon>
        <taxon>Pseudomonadota</taxon>
        <taxon>Alphaproteobacteria</taxon>
        <taxon>Caulobacterales</taxon>
        <taxon>Caulobacterales incertae sedis</taxon>
        <taxon>Candidatus Phycosocius</taxon>
    </lineage>
</organism>
<dbReference type="CDD" id="cd06662">
    <property type="entry name" value="SURF1"/>
    <property type="match status" value="1"/>
</dbReference>
<dbReference type="RefSeq" id="WP_284359953.1">
    <property type="nucleotide sequence ID" value="NZ_BPFZ01000007.1"/>
</dbReference>
<dbReference type="PROSITE" id="PS50895">
    <property type="entry name" value="SURF1"/>
    <property type="match status" value="1"/>
</dbReference>
<feature type="transmembrane region" description="Helical" evidence="6">
    <location>
        <begin position="25"/>
        <end position="43"/>
    </location>
</feature>
<dbReference type="PANTHER" id="PTHR23427:SF2">
    <property type="entry name" value="SURFEIT LOCUS PROTEIN 1"/>
    <property type="match status" value="1"/>
</dbReference>
<comment type="similarity">
    <text evidence="2 6">Belongs to the SURF1 family.</text>
</comment>
<dbReference type="EMBL" id="BPFZ01000007">
    <property type="protein sequence ID" value="GIU67173.1"/>
    <property type="molecule type" value="Genomic_DNA"/>
</dbReference>
<evidence type="ECO:0000256" key="1">
    <source>
        <dbReference type="ARBA" id="ARBA00004370"/>
    </source>
</evidence>
<feature type="transmembrane region" description="Helical" evidence="6">
    <location>
        <begin position="226"/>
        <end position="244"/>
    </location>
</feature>
<keyword evidence="3 6" id="KW-0812">Transmembrane</keyword>
<dbReference type="PANTHER" id="PTHR23427">
    <property type="entry name" value="SURFEIT LOCUS PROTEIN"/>
    <property type="match status" value="1"/>
</dbReference>
<keyword evidence="8" id="KW-1185">Reference proteome</keyword>
<dbReference type="Proteomes" id="UP001161064">
    <property type="component" value="Unassembled WGS sequence"/>
</dbReference>
<name>A0ABQ4PWX6_9PROT</name>
<comment type="caution">
    <text evidence="7">The sequence shown here is derived from an EMBL/GenBank/DDBJ whole genome shotgun (WGS) entry which is preliminary data.</text>
</comment>
<evidence type="ECO:0000313" key="8">
    <source>
        <dbReference type="Proteomes" id="UP001161064"/>
    </source>
</evidence>